<dbReference type="Gene3D" id="3.30.379.10">
    <property type="entry name" value="Chitobiase/beta-hexosaminidase domain 2-like"/>
    <property type="match status" value="1"/>
</dbReference>
<evidence type="ECO:0000256" key="2">
    <source>
        <dbReference type="ARBA" id="ARBA00006285"/>
    </source>
</evidence>
<dbReference type="InterPro" id="IPR029018">
    <property type="entry name" value="Hex-like_dom2"/>
</dbReference>
<dbReference type="PRINTS" id="PR00738">
    <property type="entry name" value="GLHYDRLASE20"/>
</dbReference>
<dbReference type="Pfam" id="PF00728">
    <property type="entry name" value="Glyco_hydro_20"/>
    <property type="match status" value="1"/>
</dbReference>
<feature type="domain" description="Beta-hexosaminidase eukaryotic type N-terminal" evidence="11">
    <location>
        <begin position="19"/>
        <end position="151"/>
    </location>
</feature>
<keyword evidence="5" id="KW-0378">Hydrolase</keyword>
<dbReference type="InterPro" id="IPR025705">
    <property type="entry name" value="Beta_hexosaminidase_sua/sub"/>
</dbReference>
<dbReference type="Pfam" id="PF14845">
    <property type="entry name" value="Glycohydro_20b2"/>
    <property type="match status" value="1"/>
</dbReference>
<gene>
    <name evidence="12" type="primary">Q8Y0J2</name>
</gene>
<feature type="chain" id="PRO_5023921202" description="beta-N-acetylhexosaminidase" evidence="9">
    <location>
        <begin position="19"/>
        <end position="383"/>
    </location>
</feature>
<evidence type="ECO:0000259" key="11">
    <source>
        <dbReference type="Pfam" id="PF14845"/>
    </source>
</evidence>
<keyword evidence="7" id="KW-0326">Glycosidase</keyword>
<comment type="similarity">
    <text evidence="2">Belongs to the glycosyl hydrolase 20 family.</text>
</comment>
<dbReference type="SUPFAM" id="SSF51445">
    <property type="entry name" value="(Trans)glycosidases"/>
    <property type="match status" value="1"/>
</dbReference>
<dbReference type="GO" id="GO:0016491">
    <property type="term" value="F:oxidoreductase activity"/>
    <property type="evidence" value="ECO:0007669"/>
    <property type="project" value="UniProtKB-KW"/>
</dbReference>
<dbReference type="GO" id="GO:0016020">
    <property type="term" value="C:membrane"/>
    <property type="evidence" value="ECO:0007669"/>
    <property type="project" value="TreeGrafter"/>
</dbReference>
<dbReference type="PANTHER" id="PTHR22600">
    <property type="entry name" value="BETA-HEXOSAMINIDASE"/>
    <property type="match status" value="1"/>
</dbReference>
<protein>
    <recommendedName>
        <fullName evidence="3">beta-N-acetylhexosaminidase</fullName>
        <ecNumber evidence="3">3.2.1.52</ecNumber>
    </recommendedName>
</protein>
<dbReference type="GO" id="GO:0030203">
    <property type="term" value="P:glycosaminoglycan metabolic process"/>
    <property type="evidence" value="ECO:0007669"/>
    <property type="project" value="TreeGrafter"/>
</dbReference>
<feature type="signal peptide" evidence="9">
    <location>
        <begin position="1"/>
        <end position="18"/>
    </location>
</feature>
<evidence type="ECO:0000256" key="1">
    <source>
        <dbReference type="ARBA" id="ARBA00001231"/>
    </source>
</evidence>
<dbReference type="InterPro" id="IPR017853">
    <property type="entry name" value="GH"/>
</dbReference>
<feature type="domain" description="Glycoside hydrolase family 20 catalytic" evidence="10">
    <location>
        <begin position="174"/>
        <end position="382"/>
    </location>
</feature>
<accession>A0A5K1K784</accession>
<dbReference type="PANTHER" id="PTHR22600:SF26">
    <property type="entry name" value="BETA-N-ACETYLHEXOSAMINIDASE"/>
    <property type="match status" value="1"/>
</dbReference>
<dbReference type="EC" id="3.2.1.52" evidence="3"/>
<evidence type="ECO:0000256" key="3">
    <source>
        <dbReference type="ARBA" id="ARBA00012663"/>
    </source>
</evidence>
<dbReference type="InterPro" id="IPR029019">
    <property type="entry name" value="HEX_eukaryotic_N"/>
</dbReference>
<dbReference type="AlphaFoldDB" id="A0A5K1K784"/>
<dbReference type="EMBL" id="LR729833">
    <property type="protein sequence ID" value="VWP01985.1"/>
    <property type="molecule type" value="Genomic_DNA"/>
</dbReference>
<keyword evidence="6" id="KW-0325">Glycoprotein</keyword>
<evidence type="ECO:0000256" key="9">
    <source>
        <dbReference type="SAM" id="SignalP"/>
    </source>
</evidence>
<keyword evidence="4 9" id="KW-0732">Signal</keyword>
<evidence type="ECO:0000256" key="4">
    <source>
        <dbReference type="ARBA" id="ARBA00022729"/>
    </source>
</evidence>
<dbReference type="SUPFAM" id="SSF55545">
    <property type="entry name" value="beta-N-acetylhexosaminidase-like domain"/>
    <property type="match status" value="1"/>
</dbReference>
<feature type="active site" description="Proton donor" evidence="8">
    <location>
        <position position="332"/>
    </location>
</feature>
<evidence type="ECO:0000256" key="6">
    <source>
        <dbReference type="ARBA" id="ARBA00023180"/>
    </source>
</evidence>
<evidence type="ECO:0000313" key="12">
    <source>
        <dbReference type="EMBL" id="VWP01985.1"/>
    </source>
</evidence>
<reference evidence="12" key="1">
    <citation type="submission" date="2019-10" db="EMBL/GenBank/DDBJ databases">
        <authorList>
            <person name="Nor Muhammad N."/>
        </authorList>
    </citation>
    <scope>NUCLEOTIDE SEQUENCE</scope>
</reference>
<evidence type="ECO:0000256" key="7">
    <source>
        <dbReference type="ARBA" id="ARBA00023295"/>
    </source>
</evidence>
<organism evidence="12">
    <name type="scientific">Ganoderma boninense</name>
    <dbReference type="NCBI Taxonomy" id="34458"/>
    <lineage>
        <taxon>Eukaryota</taxon>
        <taxon>Fungi</taxon>
        <taxon>Dikarya</taxon>
        <taxon>Basidiomycota</taxon>
        <taxon>Agaricomycotina</taxon>
        <taxon>Agaricomycetes</taxon>
        <taxon>Polyporales</taxon>
        <taxon>Polyporaceae</taxon>
        <taxon>Ganoderma</taxon>
    </lineage>
</organism>
<proteinExistence type="inferred from homology"/>
<keyword evidence="12" id="KW-0560">Oxidoreductase</keyword>
<dbReference type="InterPro" id="IPR015883">
    <property type="entry name" value="Glyco_hydro_20_cat"/>
</dbReference>
<comment type="catalytic activity">
    <reaction evidence="1">
        <text>Hydrolysis of terminal non-reducing N-acetyl-D-hexosamine residues in N-acetyl-beta-D-hexosaminides.</text>
        <dbReference type="EC" id="3.2.1.52"/>
    </reaction>
</comment>
<evidence type="ECO:0000256" key="8">
    <source>
        <dbReference type="PIRSR" id="PIRSR625705-1"/>
    </source>
</evidence>
<dbReference type="GO" id="GO:0004563">
    <property type="term" value="F:beta-N-acetylhexosaminidase activity"/>
    <property type="evidence" value="ECO:0007669"/>
    <property type="project" value="UniProtKB-EC"/>
</dbReference>
<name>A0A5K1K784_9APHY</name>
<dbReference type="Gene3D" id="3.20.20.80">
    <property type="entry name" value="Glycosidases"/>
    <property type="match status" value="1"/>
</dbReference>
<dbReference type="GO" id="GO:0005975">
    <property type="term" value="P:carbohydrate metabolic process"/>
    <property type="evidence" value="ECO:0007669"/>
    <property type="project" value="InterPro"/>
</dbReference>
<sequence length="383" mass="41230">MRFLSLLFALAPAGGVFALWPQPRSLETGSTALKLASNFDIHANVQHAPSDLSAAISRTISFLKNDKLGRLVVGRGSSDSGALKEAKTLETLQLSLSEGATVRSITEEARGTIGTRSEEYVLSIPADGSAATLTANSTLGLFRGLTTFTQLFYEWSGQIYTVEAPISITDAPAYPWRGFMLDTSRNFFPVADIKRTLDAMSLVKMSQFHWHVTDSQSFPLVIPGFTELAEAGAYDPSMIYSPSDVEDIVDYASARGIDVMVEIDTPGHTMIISASHPEYVACAEASPWTTYSEPPAGQLRLASPDATSFTAEMLAAVARMFPSTLMSTGGDELNTNCYAQDAETQEDLKSAGQTLEQALDVFTQKTHAAIEAVGKTPAVWEGM</sequence>
<evidence type="ECO:0000256" key="5">
    <source>
        <dbReference type="ARBA" id="ARBA00022801"/>
    </source>
</evidence>
<evidence type="ECO:0000259" key="10">
    <source>
        <dbReference type="Pfam" id="PF00728"/>
    </source>
</evidence>